<evidence type="ECO:0000313" key="2">
    <source>
        <dbReference type="EMBL" id="SHE32142.1"/>
    </source>
</evidence>
<protein>
    <recommendedName>
        <fullName evidence="1">YlxR domain-containing protein</fullName>
    </recommendedName>
</protein>
<dbReference type="CDD" id="cd00279">
    <property type="entry name" value="YlxR"/>
    <property type="match status" value="1"/>
</dbReference>
<dbReference type="Gene3D" id="3.30.1230.10">
    <property type="entry name" value="YlxR-like"/>
    <property type="match status" value="1"/>
</dbReference>
<dbReference type="STRING" id="1123404.SAMN02745784_00344"/>
<feature type="domain" description="YlxR" evidence="1">
    <location>
        <begin position="9"/>
        <end position="82"/>
    </location>
</feature>
<dbReference type="InterPro" id="IPR007393">
    <property type="entry name" value="YlxR_dom"/>
</dbReference>
<dbReference type="SUPFAM" id="SSF64376">
    <property type="entry name" value="YlxR-like"/>
    <property type="match status" value="1"/>
</dbReference>
<dbReference type="InterPro" id="IPR037465">
    <property type="entry name" value="YlxR"/>
</dbReference>
<name>A0A1M4SJ15_9FIRM</name>
<proteinExistence type="predicted"/>
<dbReference type="InterPro" id="IPR035931">
    <property type="entry name" value="YlxR-like_sf"/>
</dbReference>
<sequence length="91" mass="10325">MKKKKIPLRKCIACGEGKPKKELIRVVKSNENEVNIDVTGKMNGRGAYICSNLECLELAQKGKKFSRALEVEITTNIYEELKDIIQSKLEK</sequence>
<dbReference type="PANTHER" id="PTHR34215">
    <property type="entry name" value="BLL0784 PROTEIN"/>
    <property type="match status" value="1"/>
</dbReference>
<dbReference type="NCBIfam" id="NF047356">
    <property type="entry name" value="RNA_bind_RnpM"/>
    <property type="match status" value="1"/>
</dbReference>
<evidence type="ECO:0000313" key="3">
    <source>
        <dbReference type="Proteomes" id="UP000184114"/>
    </source>
</evidence>
<evidence type="ECO:0000259" key="1">
    <source>
        <dbReference type="Pfam" id="PF04296"/>
    </source>
</evidence>
<dbReference type="PANTHER" id="PTHR34215:SF1">
    <property type="entry name" value="YLXR DOMAIN-CONTAINING PROTEIN"/>
    <property type="match status" value="1"/>
</dbReference>
<dbReference type="Pfam" id="PF04296">
    <property type="entry name" value="YlxR"/>
    <property type="match status" value="1"/>
</dbReference>
<dbReference type="AlphaFoldDB" id="A0A1M4SJ15"/>
<organism evidence="2 3">
    <name type="scientific">Tissierella praeacuta DSM 18095</name>
    <dbReference type="NCBI Taxonomy" id="1123404"/>
    <lineage>
        <taxon>Bacteria</taxon>
        <taxon>Bacillati</taxon>
        <taxon>Bacillota</taxon>
        <taxon>Tissierellia</taxon>
        <taxon>Tissierellales</taxon>
        <taxon>Tissierellaceae</taxon>
        <taxon>Tissierella</taxon>
    </lineage>
</organism>
<keyword evidence="3" id="KW-1185">Reference proteome</keyword>
<dbReference type="EMBL" id="FQTY01000001">
    <property type="protein sequence ID" value="SHE32142.1"/>
    <property type="molecule type" value="Genomic_DNA"/>
</dbReference>
<reference evidence="3" key="1">
    <citation type="submission" date="2016-11" db="EMBL/GenBank/DDBJ databases">
        <authorList>
            <person name="Varghese N."/>
            <person name="Submissions S."/>
        </authorList>
    </citation>
    <scope>NUCLEOTIDE SEQUENCE [LARGE SCALE GENOMIC DNA]</scope>
    <source>
        <strain evidence="3">DSM 18095</strain>
    </source>
</reference>
<accession>A0A1M4SJ15</accession>
<dbReference type="Proteomes" id="UP000184114">
    <property type="component" value="Unassembled WGS sequence"/>
</dbReference>
<gene>
    <name evidence="2" type="ORF">SAMN02745784_00344</name>
</gene>